<evidence type="ECO:0000313" key="2">
    <source>
        <dbReference type="Proteomes" id="UP001221757"/>
    </source>
</evidence>
<evidence type="ECO:0000313" key="1">
    <source>
        <dbReference type="EMBL" id="KAJ7688558.1"/>
    </source>
</evidence>
<sequence length="230" mass="26348">MQTLQLYSKSVFAPPIRTMAVTRTLHLPTAAKPDLKPAPKQSVATARLALALRLPYGYLSHHQSALQSPLSVAPRGRDACKNFHRTHVKIPGGWSSNWPNYYDWTFFVVPPGWYDVTPAESYIKYLMKVQGTIRPLAFKELIEPCILFEAGGSYYCINVIGEYLVRYGADFSSADDFLARHHRVKCVVEQFPEDRDEEWCALDERQRALAKAMGKHYRVGRHFPHTYMRS</sequence>
<gene>
    <name evidence="1" type="ORF">B0H17DRAFT_1068045</name>
</gene>
<comment type="caution">
    <text evidence="1">The sequence shown here is derived from an EMBL/GenBank/DDBJ whole genome shotgun (WGS) entry which is preliminary data.</text>
</comment>
<dbReference type="AlphaFoldDB" id="A0AAD7DFV3"/>
<dbReference type="EMBL" id="JARKIE010000078">
    <property type="protein sequence ID" value="KAJ7688558.1"/>
    <property type="molecule type" value="Genomic_DNA"/>
</dbReference>
<proteinExistence type="predicted"/>
<reference evidence="1" key="1">
    <citation type="submission" date="2023-03" db="EMBL/GenBank/DDBJ databases">
        <title>Massive genome expansion in bonnet fungi (Mycena s.s.) driven by repeated elements and novel gene families across ecological guilds.</title>
        <authorList>
            <consortium name="Lawrence Berkeley National Laboratory"/>
            <person name="Harder C.B."/>
            <person name="Miyauchi S."/>
            <person name="Viragh M."/>
            <person name="Kuo A."/>
            <person name="Thoen E."/>
            <person name="Andreopoulos B."/>
            <person name="Lu D."/>
            <person name="Skrede I."/>
            <person name="Drula E."/>
            <person name="Henrissat B."/>
            <person name="Morin E."/>
            <person name="Kohler A."/>
            <person name="Barry K."/>
            <person name="LaButti K."/>
            <person name="Morin E."/>
            <person name="Salamov A."/>
            <person name="Lipzen A."/>
            <person name="Mereny Z."/>
            <person name="Hegedus B."/>
            <person name="Baldrian P."/>
            <person name="Stursova M."/>
            <person name="Weitz H."/>
            <person name="Taylor A."/>
            <person name="Grigoriev I.V."/>
            <person name="Nagy L.G."/>
            <person name="Martin F."/>
            <person name="Kauserud H."/>
        </authorList>
    </citation>
    <scope>NUCLEOTIDE SEQUENCE</scope>
    <source>
        <strain evidence="1">CBHHK067</strain>
    </source>
</reference>
<name>A0AAD7DFV3_MYCRO</name>
<protein>
    <submittedName>
        <fullName evidence="1">Uncharacterized protein</fullName>
    </submittedName>
</protein>
<organism evidence="1 2">
    <name type="scientific">Mycena rosella</name>
    <name type="common">Pink bonnet</name>
    <name type="synonym">Agaricus rosellus</name>
    <dbReference type="NCBI Taxonomy" id="1033263"/>
    <lineage>
        <taxon>Eukaryota</taxon>
        <taxon>Fungi</taxon>
        <taxon>Dikarya</taxon>
        <taxon>Basidiomycota</taxon>
        <taxon>Agaricomycotina</taxon>
        <taxon>Agaricomycetes</taxon>
        <taxon>Agaricomycetidae</taxon>
        <taxon>Agaricales</taxon>
        <taxon>Marasmiineae</taxon>
        <taxon>Mycenaceae</taxon>
        <taxon>Mycena</taxon>
    </lineage>
</organism>
<accession>A0AAD7DFV3</accession>
<keyword evidence="2" id="KW-1185">Reference proteome</keyword>
<dbReference type="Proteomes" id="UP001221757">
    <property type="component" value="Unassembled WGS sequence"/>
</dbReference>